<feature type="region of interest" description="Disordered" evidence="1">
    <location>
        <begin position="70"/>
        <end position="109"/>
    </location>
</feature>
<organism evidence="3 4">
    <name type="scientific">Terrabacter aerolatus</name>
    <dbReference type="NCBI Taxonomy" id="422442"/>
    <lineage>
        <taxon>Bacteria</taxon>
        <taxon>Bacillati</taxon>
        <taxon>Actinomycetota</taxon>
        <taxon>Actinomycetes</taxon>
        <taxon>Micrococcales</taxon>
        <taxon>Intrasporangiaceae</taxon>
        <taxon>Terrabacter</taxon>
    </lineage>
</organism>
<feature type="transmembrane region" description="Helical" evidence="2">
    <location>
        <begin position="42"/>
        <end position="64"/>
    </location>
</feature>
<dbReference type="AlphaFoldDB" id="A0A512D2J9"/>
<feature type="compositionally biased region" description="Low complexity" evidence="1">
    <location>
        <begin position="76"/>
        <end position="108"/>
    </location>
</feature>
<evidence type="ECO:0000256" key="1">
    <source>
        <dbReference type="SAM" id="MobiDB-lite"/>
    </source>
</evidence>
<dbReference type="OrthoDB" id="4857259at2"/>
<reference evidence="3 4" key="1">
    <citation type="submission" date="2019-07" db="EMBL/GenBank/DDBJ databases">
        <title>Whole genome shotgun sequence of Terrabacter aerolatus NBRC 106305.</title>
        <authorList>
            <person name="Hosoyama A."/>
            <person name="Uohara A."/>
            <person name="Ohji S."/>
            <person name="Ichikawa N."/>
        </authorList>
    </citation>
    <scope>NUCLEOTIDE SEQUENCE [LARGE SCALE GENOMIC DNA]</scope>
    <source>
        <strain evidence="3 4">NBRC 106305</strain>
    </source>
</reference>
<gene>
    <name evidence="3" type="ORF">TAE01_25150</name>
</gene>
<keyword evidence="2" id="KW-0812">Transmembrane</keyword>
<dbReference type="RefSeq" id="WP_147066899.1">
    <property type="nucleotide sequence ID" value="NZ_BAAARO010000001.1"/>
</dbReference>
<accession>A0A512D2J9</accession>
<protein>
    <submittedName>
        <fullName evidence="3">Uncharacterized protein</fullName>
    </submittedName>
</protein>
<dbReference type="SUPFAM" id="SSF50998">
    <property type="entry name" value="Quinoprotein alcohol dehydrogenase-like"/>
    <property type="match status" value="1"/>
</dbReference>
<keyword evidence="4" id="KW-1185">Reference proteome</keyword>
<evidence type="ECO:0000256" key="2">
    <source>
        <dbReference type="SAM" id="Phobius"/>
    </source>
</evidence>
<dbReference type="InterPro" id="IPR011047">
    <property type="entry name" value="Quinoprotein_ADH-like_sf"/>
</dbReference>
<evidence type="ECO:0000313" key="4">
    <source>
        <dbReference type="Proteomes" id="UP000321534"/>
    </source>
</evidence>
<keyword evidence="2" id="KW-0472">Membrane</keyword>
<proteinExistence type="predicted"/>
<sequence length="442" mass="45674">MSDDMDQQLKRALGEHTEGVRVVADLAERAIARDRSNRRRELGVAGLAAGLVLAVAVPMGWGALRPTGVRPLPVGPSQSTTAPTDSPSPSSSRATTAPTPTAIPTVTADGAPAPVTARFAAGEPTATTDIPYVVRGVIHQGTEQTAVDRAISGGTLATLAGGRWLVGQGDLGVHRVVQPLDLPTVRLPAGQATVSGDGNLIVVETQGTLRAYDGSGTFVRTLPASACGCAVAGSEGSSPGFEVVGIIGSVVYANRGYRMDGVAWDAASGDRRAVSRRLALVDGATGTALTAQDPNLQSARTCHELVDLETDRIRWRLCGPLLFRSFSSDGRYLLATGQFEGPDGTELNPDRSFKYGGLVVVRTSDAAVVLEGGGSASGASGSAVTYRMGADDTITVQVGSANGTRNLQRCTLNGVCEVVAPALPRDRGDIPEGEDPYFLSTN</sequence>
<comment type="caution">
    <text evidence="3">The sequence shown here is derived from an EMBL/GenBank/DDBJ whole genome shotgun (WGS) entry which is preliminary data.</text>
</comment>
<evidence type="ECO:0000313" key="3">
    <source>
        <dbReference type="EMBL" id="GEO30705.1"/>
    </source>
</evidence>
<name>A0A512D2J9_9MICO</name>
<dbReference type="EMBL" id="BJYX01000012">
    <property type="protein sequence ID" value="GEO30705.1"/>
    <property type="molecule type" value="Genomic_DNA"/>
</dbReference>
<keyword evidence="2" id="KW-1133">Transmembrane helix</keyword>
<dbReference type="Proteomes" id="UP000321534">
    <property type="component" value="Unassembled WGS sequence"/>
</dbReference>